<feature type="compositionally biased region" description="Basic and acidic residues" evidence="1">
    <location>
        <begin position="192"/>
        <end position="206"/>
    </location>
</feature>
<dbReference type="RefSeq" id="WP_229775343.1">
    <property type="nucleotide sequence ID" value="NZ_BMPD01000006.1"/>
</dbReference>
<evidence type="ECO:0000256" key="1">
    <source>
        <dbReference type="SAM" id="MobiDB-lite"/>
    </source>
</evidence>
<feature type="compositionally biased region" description="Polar residues" evidence="1">
    <location>
        <begin position="130"/>
        <end position="141"/>
    </location>
</feature>
<feature type="compositionally biased region" description="Polar residues" evidence="1">
    <location>
        <begin position="47"/>
        <end position="57"/>
    </location>
</feature>
<dbReference type="EMBL" id="BMPD01000006">
    <property type="protein sequence ID" value="GGK77341.1"/>
    <property type="molecule type" value="Genomic_DNA"/>
</dbReference>
<feature type="region of interest" description="Disordered" evidence="1">
    <location>
        <begin position="46"/>
        <end position="216"/>
    </location>
</feature>
<feature type="compositionally biased region" description="Low complexity" evidence="1">
    <location>
        <begin position="166"/>
        <end position="179"/>
    </location>
</feature>
<reference evidence="2" key="2">
    <citation type="submission" date="2020-09" db="EMBL/GenBank/DDBJ databases">
        <authorList>
            <person name="Sun Q."/>
            <person name="Ohkuma M."/>
        </authorList>
    </citation>
    <scope>NUCLEOTIDE SEQUENCE</scope>
    <source>
        <strain evidence="2">JCM 19018</strain>
    </source>
</reference>
<feature type="compositionally biased region" description="Basic and acidic residues" evidence="1">
    <location>
        <begin position="58"/>
        <end position="78"/>
    </location>
</feature>
<name>A0A830EV37_9EURY</name>
<proteinExistence type="predicted"/>
<sequence length="254" mass="27597">MGLRCEVFGHDFGESTIEESYDEGKRGTVLTVREYKSCERCEHIRNISENQGLISTTEESRANGEQSDKVEHRTENKRPAGVKENAEVKTEARDPGQAADETEPNEPPASTMAASDNVAGTAPDVEASDESPSVTESTLLETTDDAVILSETEEPDDDSYTPSNNDDAVIIDDAATDTTEPSSETPGEPDIGNDRDGHSYSTDRSKSTTNDSVPMYQCPRCEFELPVSESSFFTGDVCPQCRVGYLEDVSDGES</sequence>
<comment type="caution">
    <text evidence="2">The sequence shown here is derived from an EMBL/GenBank/DDBJ whole genome shotgun (WGS) entry which is preliminary data.</text>
</comment>
<evidence type="ECO:0000313" key="3">
    <source>
        <dbReference type="Proteomes" id="UP000614221"/>
    </source>
</evidence>
<feature type="compositionally biased region" description="Basic and acidic residues" evidence="1">
    <location>
        <begin position="84"/>
        <end position="94"/>
    </location>
</feature>
<dbReference type="AlphaFoldDB" id="A0A830EV37"/>
<protein>
    <submittedName>
        <fullName evidence="2">Uncharacterized protein</fullName>
    </submittedName>
</protein>
<dbReference type="Pfam" id="PF23373">
    <property type="entry name" value="DUF7093"/>
    <property type="match status" value="1"/>
</dbReference>
<dbReference type="Proteomes" id="UP000614221">
    <property type="component" value="Unassembled WGS sequence"/>
</dbReference>
<organism evidence="2 3">
    <name type="scientific">Haloarcula sebkhae</name>
    <dbReference type="NCBI Taxonomy" id="932660"/>
    <lineage>
        <taxon>Archaea</taxon>
        <taxon>Methanobacteriati</taxon>
        <taxon>Methanobacteriota</taxon>
        <taxon>Stenosarchaea group</taxon>
        <taxon>Halobacteria</taxon>
        <taxon>Halobacteriales</taxon>
        <taxon>Haloarculaceae</taxon>
        <taxon>Haloarcula</taxon>
    </lineage>
</organism>
<gene>
    <name evidence="2" type="ORF">GCM10009067_32220</name>
</gene>
<reference evidence="2" key="1">
    <citation type="journal article" date="2014" name="Int. J. Syst. Evol. Microbiol.">
        <title>Complete genome sequence of Corynebacterium casei LMG S-19264T (=DSM 44701T), isolated from a smear-ripened cheese.</title>
        <authorList>
            <consortium name="US DOE Joint Genome Institute (JGI-PGF)"/>
            <person name="Walter F."/>
            <person name="Albersmeier A."/>
            <person name="Kalinowski J."/>
            <person name="Ruckert C."/>
        </authorList>
    </citation>
    <scope>NUCLEOTIDE SEQUENCE</scope>
    <source>
        <strain evidence="2">JCM 19018</strain>
    </source>
</reference>
<dbReference type="InterPro" id="IPR055519">
    <property type="entry name" value="DUF7093"/>
</dbReference>
<evidence type="ECO:0000313" key="2">
    <source>
        <dbReference type="EMBL" id="GGK77341.1"/>
    </source>
</evidence>
<accession>A0A830EV37</accession>